<keyword evidence="4" id="KW-1185">Reference proteome</keyword>
<comment type="similarity">
    <text evidence="1">Belongs to the 'phage' integrase family.</text>
</comment>
<evidence type="ECO:0000256" key="2">
    <source>
        <dbReference type="ARBA" id="ARBA00022908"/>
    </source>
</evidence>
<dbReference type="AlphaFoldDB" id="F0IY07"/>
<sequence>MLTDIAVRKAQVRDKPYKMFDSNGLFLLVTPAGGKLSRFRYKIGGKEKLLSIGPYPEVMLSAARDARDEARAGLRAGRDPSLVRRQLRAEAANYERFSTSRRSIIRDIDTNLGR</sequence>
<dbReference type="HOGENOM" id="CLU_027562_45_6_5"/>
<evidence type="ECO:0000313" key="4">
    <source>
        <dbReference type="Proteomes" id="UP000007100"/>
    </source>
</evidence>
<dbReference type="Pfam" id="PF13356">
    <property type="entry name" value="Arm-DNA-bind_3"/>
    <property type="match status" value="1"/>
</dbReference>
<dbReference type="InterPro" id="IPR050808">
    <property type="entry name" value="Phage_Integrase"/>
</dbReference>
<evidence type="ECO:0000313" key="3">
    <source>
        <dbReference type="EMBL" id="BAJ80667.1"/>
    </source>
</evidence>
<name>F0IY07_ACIMA</name>
<dbReference type="PANTHER" id="PTHR30629">
    <property type="entry name" value="PROPHAGE INTEGRASE"/>
    <property type="match status" value="1"/>
</dbReference>
<proteinExistence type="inferred from homology"/>
<organism evidence="3 4">
    <name type="scientific">Acidiphilium multivorum (strain DSM 11245 / JCM 8867 / NBRC 100883 / AIU 301)</name>
    <dbReference type="NCBI Taxonomy" id="926570"/>
    <lineage>
        <taxon>Bacteria</taxon>
        <taxon>Pseudomonadati</taxon>
        <taxon>Pseudomonadota</taxon>
        <taxon>Alphaproteobacteria</taxon>
        <taxon>Acetobacterales</taxon>
        <taxon>Acidocellaceae</taxon>
        <taxon>Acidiphilium</taxon>
    </lineage>
</organism>
<protein>
    <submittedName>
        <fullName evidence="3">Uncharacterized protein</fullName>
    </submittedName>
</protein>
<dbReference type="InterPro" id="IPR025166">
    <property type="entry name" value="Integrase_DNA_bind_dom"/>
</dbReference>
<dbReference type="OrthoDB" id="9795573at2"/>
<dbReference type="Gene3D" id="3.30.160.390">
    <property type="entry name" value="Integrase, DNA-binding domain"/>
    <property type="match status" value="1"/>
</dbReference>
<accession>F0IY07</accession>
<dbReference type="EMBL" id="AP012035">
    <property type="protein sequence ID" value="BAJ80667.1"/>
    <property type="molecule type" value="Genomic_DNA"/>
</dbReference>
<dbReference type="KEGG" id="amv:ACMV_13200"/>
<reference evidence="3 4" key="1">
    <citation type="submission" date="2010-12" db="EMBL/GenBank/DDBJ databases">
        <title>Whole genome sequence of Acidiphilium multivorum AIU301.</title>
        <authorList>
            <person name="Narita-Yamada S."/>
            <person name="Nakamura S."/>
            <person name="Ito N."/>
            <person name="Takarada H."/>
            <person name="Katano Y."/>
            <person name="Nakazawa H."/>
            <person name="Hosoyama A."/>
            <person name="Yamada R."/>
            <person name="Fujita N."/>
        </authorList>
    </citation>
    <scope>NUCLEOTIDE SEQUENCE [LARGE SCALE GENOMIC DNA]</scope>
    <source>
        <strain evidence="4">DSM 11245 / JCM 8867 / AIU301</strain>
    </source>
</reference>
<dbReference type="RefSeq" id="WP_013639922.1">
    <property type="nucleotide sequence ID" value="NC_015186.1"/>
</dbReference>
<dbReference type="Proteomes" id="UP000007100">
    <property type="component" value="Chromosome"/>
</dbReference>
<dbReference type="PANTHER" id="PTHR30629:SF2">
    <property type="entry name" value="PROPHAGE INTEGRASE INTS-RELATED"/>
    <property type="match status" value="1"/>
</dbReference>
<gene>
    <name evidence="3" type="ordered locus">ACMV_13200</name>
</gene>
<keyword evidence="2" id="KW-0229">DNA integration</keyword>
<evidence type="ECO:0000256" key="1">
    <source>
        <dbReference type="ARBA" id="ARBA00008857"/>
    </source>
</evidence>
<dbReference type="InterPro" id="IPR038488">
    <property type="entry name" value="Integrase_DNA-bd_sf"/>
</dbReference>
<dbReference type="GO" id="GO:0015074">
    <property type="term" value="P:DNA integration"/>
    <property type="evidence" value="ECO:0007669"/>
    <property type="project" value="UniProtKB-KW"/>
</dbReference>